<proteinExistence type="predicted"/>
<protein>
    <submittedName>
        <fullName evidence="3">LANO_0H19306g1_1</fullName>
    </submittedName>
</protein>
<dbReference type="EMBL" id="LT598447">
    <property type="protein sequence ID" value="SCV05975.1"/>
    <property type="molecule type" value="Genomic_DNA"/>
</dbReference>
<dbReference type="Proteomes" id="UP000189911">
    <property type="component" value="Chromosome H"/>
</dbReference>
<feature type="coiled-coil region" evidence="1">
    <location>
        <begin position="167"/>
        <end position="194"/>
    </location>
</feature>
<evidence type="ECO:0000313" key="3">
    <source>
        <dbReference type="EMBL" id="SCV05975.1"/>
    </source>
</evidence>
<evidence type="ECO:0000313" key="4">
    <source>
        <dbReference type="Proteomes" id="UP000189911"/>
    </source>
</evidence>
<gene>
    <name evidence="3" type="ORF">LANO_0H19306G</name>
</gene>
<accession>A0A1G4KN54</accession>
<organism evidence="3 4">
    <name type="scientific">Lachancea nothofagi CBS 11611</name>
    <dbReference type="NCBI Taxonomy" id="1266666"/>
    <lineage>
        <taxon>Eukaryota</taxon>
        <taxon>Fungi</taxon>
        <taxon>Dikarya</taxon>
        <taxon>Ascomycota</taxon>
        <taxon>Saccharomycotina</taxon>
        <taxon>Saccharomycetes</taxon>
        <taxon>Saccharomycetales</taxon>
        <taxon>Saccharomycetaceae</taxon>
        <taxon>Lachancea</taxon>
    </lineage>
</organism>
<feature type="region of interest" description="Disordered" evidence="2">
    <location>
        <begin position="328"/>
        <end position="347"/>
    </location>
</feature>
<dbReference type="AlphaFoldDB" id="A0A1G4KN54"/>
<evidence type="ECO:0000256" key="1">
    <source>
        <dbReference type="SAM" id="Coils"/>
    </source>
</evidence>
<name>A0A1G4KN54_9SACH</name>
<dbReference type="OrthoDB" id="4036527at2759"/>
<reference evidence="4" key="1">
    <citation type="submission" date="2016-03" db="EMBL/GenBank/DDBJ databases">
        <authorList>
            <person name="Devillers Hugo."/>
        </authorList>
    </citation>
    <scope>NUCLEOTIDE SEQUENCE [LARGE SCALE GENOMIC DNA]</scope>
</reference>
<feature type="compositionally biased region" description="Polar residues" evidence="2">
    <location>
        <begin position="328"/>
        <end position="341"/>
    </location>
</feature>
<keyword evidence="4" id="KW-1185">Reference proteome</keyword>
<sequence length="347" mass="38882">MKFSTDRIAKYNRVDVDGTCSCVFVPNTRINNTDNKAIRIMINTERMLGDSNSIRKRKAFKFHAIKQSRYFEALKQLPSLVSSQQLTHDAIFREVLVEFKQVKQDLVSINDLVLKDITLELAQTSKIESQLKVSLRKLHHHYKKVYKKRVVNESAALSESESCTAIITEIQESLVALKQQSEVLAQKIAEKDNELPRKNRLLNDQVFNKRHYPLLFDAINKTAHPCGSASDEETEANGASPRVGATFVGDVGALKPLNASNEASDIEQLQHDAIQSQKLNNAKRQSIVVPMAACQIPNVMLTPQFRKVSPASISTCYEQATHVASKEQTGNLGDISNSLHDNLSIRK</sequence>
<keyword evidence="1" id="KW-0175">Coiled coil</keyword>
<evidence type="ECO:0000256" key="2">
    <source>
        <dbReference type="SAM" id="MobiDB-lite"/>
    </source>
</evidence>